<reference evidence="2 3" key="1">
    <citation type="submission" date="2019-02" db="EMBL/GenBank/DDBJ databases">
        <title>Genome sequencing of the rare red list fungi Antrodiella citrinella (Flaviporus citrinellus).</title>
        <authorList>
            <person name="Buettner E."/>
            <person name="Kellner H."/>
        </authorList>
    </citation>
    <scope>NUCLEOTIDE SEQUENCE [LARGE SCALE GENOMIC DNA]</scope>
    <source>
        <strain evidence="2 3">DSM 108506</strain>
    </source>
</reference>
<proteinExistence type="predicted"/>
<feature type="compositionally biased region" description="Basic and acidic residues" evidence="1">
    <location>
        <begin position="13"/>
        <end position="45"/>
    </location>
</feature>
<gene>
    <name evidence="2" type="ORF">EUX98_g6390</name>
</gene>
<evidence type="ECO:0000313" key="2">
    <source>
        <dbReference type="EMBL" id="THH27793.1"/>
    </source>
</evidence>
<dbReference type="OrthoDB" id="18412at2759"/>
<evidence type="ECO:0000313" key="3">
    <source>
        <dbReference type="Proteomes" id="UP000308730"/>
    </source>
</evidence>
<accession>A0A4V3XI42</accession>
<comment type="caution">
    <text evidence="2">The sequence shown here is derived from an EMBL/GenBank/DDBJ whole genome shotgun (WGS) entry which is preliminary data.</text>
</comment>
<feature type="region of interest" description="Disordered" evidence="1">
    <location>
        <begin position="1"/>
        <end position="65"/>
    </location>
</feature>
<dbReference type="EMBL" id="SGPM01000224">
    <property type="protein sequence ID" value="THH27793.1"/>
    <property type="molecule type" value="Genomic_DNA"/>
</dbReference>
<feature type="region of interest" description="Disordered" evidence="1">
    <location>
        <begin position="277"/>
        <end position="300"/>
    </location>
</feature>
<dbReference type="InterPro" id="IPR039646">
    <property type="entry name" value="ZNHIT2"/>
</dbReference>
<feature type="compositionally biased region" description="Acidic residues" evidence="1">
    <location>
        <begin position="46"/>
        <end position="65"/>
    </location>
</feature>
<organism evidence="2 3">
    <name type="scientific">Antrodiella citrinella</name>
    <dbReference type="NCBI Taxonomy" id="2447956"/>
    <lineage>
        <taxon>Eukaryota</taxon>
        <taxon>Fungi</taxon>
        <taxon>Dikarya</taxon>
        <taxon>Basidiomycota</taxon>
        <taxon>Agaricomycotina</taxon>
        <taxon>Agaricomycetes</taxon>
        <taxon>Polyporales</taxon>
        <taxon>Steccherinaceae</taxon>
        <taxon>Antrodiella</taxon>
    </lineage>
</organism>
<dbReference type="AlphaFoldDB" id="A0A4V3XI42"/>
<feature type="compositionally biased region" description="Polar residues" evidence="1">
    <location>
        <begin position="1"/>
        <end position="11"/>
    </location>
</feature>
<keyword evidence="3" id="KW-1185">Reference proteome</keyword>
<name>A0A4V3XI42_9APHY</name>
<dbReference type="PANTHER" id="PTHR15555">
    <property type="entry name" value="ZINC FINGER HIT DOMAIN CONTAINING PROTEIN 2 PROTEIN FON -RELATED"/>
    <property type="match status" value="1"/>
</dbReference>
<evidence type="ECO:0000256" key="1">
    <source>
        <dbReference type="SAM" id="MobiDB-lite"/>
    </source>
</evidence>
<sequence>MSSQAHTQCSESFYKKELETQIKSEPSKSMEERRNMMELLKRFEEESAEDTAALEEEEGQNDDDDLANRLETLDIDHASYDEIWSALTPAERDKFMKALGDPTSDLAQQLLSSEELEKQIIEPWWERSLGPNAEYEDASIGVHGPGQRRYGERPSPLHIPSALANTSTSPTSGNGPSLLFNISAVLLAYAYTTRHFSTSPLSKLTGPDRVAARQTLSSLVPFLAGRKSTVVLPTMSGMVTDVWSRFEPGTITAKVFSVLLRDASKLVRPVLVAPISSAQTTNPNHGAEGGTHLPHNQSDSDSDVDVLLAFGDIAALFKTPNQPPHIGSDPPKKESHSHSHVAHKLTFYAARVAGTPTLALHLLAAELAARADAVEREGIEAAIGQRDLKSELELMLEGEGDRRIASHGGGSEPVAQAFIEELS</sequence>
<dbReference type="Proteomes" id="UP000308730">
    <property type="component" value="Unassembled WGS sequence"/>
</dbReference>
<dbReference type="PANTHER" id="PTHR15555:SF0">
    <property type="entry name" value="ZINC FINGER HIT DOMAIN-CONTAINING PROTEIN 2"/>
    <property type="match status" value="1"/>
</dbReference>
<feature type="region of interest" description="Disordered" evidence="1">
    <location>
        <begin position="136"/>
        <end position="172"/>
    </location>
</feature>
<protein>
    <submittedName>
        <fullName evidence="2">Uncharacterized protein</fullName>
    </submittedName>
</protein>